<gene>
    <name evidence="2" type="ORF">VFPPC_13583</name>
</gene>
<evidence type="ECO:0000259" key="1">
    <source>
        <dbReference type="PROSITE" id="PS50181"/>
    </source>
</evidence>
<dbReference type="SMART" id="SM00256">
    <property type="entry name" value="FBOX"/>
    <property type="match status" value="1"/>
</dbReference>
<protein>
    <submittedName>
        <fullName evidence="2">F-box domain-containing protein</fullName>
    </submittedName>
</protein>
<evidence type="ECO:0000313" key="3">
    <source>
        <dbReference type="Proteomes" id="UP000078397"/>
    </source>
</evidence>
<comment type="caution">
    <text evidence="2">The sequence shown here is derived from an EMBL/GenBank/DDBJ whole genome shotgun (WGS) entry which is preliminary data.</text>
</comment>
<keyword evidence="3" id="KW-1185">Reference proteome</keyword>
<dbReference type="AlphaFoldDB" id="A0A179FQH3"/>
<name>A0A179FQH3_METCM</name>
<dbReference type="SUPFAM" id="SSF81383">
    <property type="entry name" value="F-box domain"/>
    <property type="match status" value="1"/>
</dbReference>
<sequence length="227" mass="25410">MTPQLRTRTAQIHHNDKPCLSSITFRIPPDASHPPPIITLITYKPQVLTPTTKPTSPLLNLPPEILIQIFSQSPTSDAVILALTCKTLLSIATLCNLRVPTPQIHRQPWALFSTPGETSDYYGTSSCSCRHLNSILSRFRPRDAQSRPSRAWNLCVDCACYRPTRQAYWSRKLGLLSSQGWGMDRGDVWQASVKWFAAGVKVQCPTCRLVEDTMVEIADELDPMCTC</sequence>
<reference evidence="2 3" key="1">
    <citation type="journal article" date="2016" name="PLoS Pathog.">
        <title>Biosynthesis of antibiotic leucinostatins in bio-control fungus Purpureocillium lilacinum and their inhibition on phytophthora revealed by genome mining.</title>
        <authorList>
            <person name="Wang G."/>
            <person name="Liu Z."/>
            <person name="Lin R."/>
            <person name="Li E."/>
            <person name="Mao Z."/>
            <person name="Ling J."/>
            <person name="Yang Y."/>
            <person name="Yin W.B."/>
            <person name="Xie B."/>
        </authorList>
    </citation>
    <scope>NUCLEOTIDE SEQUENCE [LARGE SCALE GENOMIC DNA]</scope>
    <source>
        <strain evidence="2">170</strain>
    </source>
</reference>
<dbReference type="Pfam" id="PF00646">
    <property type="entry name" value="F-box"/>
    <property type="match status" value="1"/>
</dbReference>
<organism evidence="2 3">
    <name type="scientific">Pochonia chlamydosporia 170</name>
    <dbReference type="NCBI Taxonomy" id="1380566"/>
    <lineage>
        <taxon>Eukaryota</taxon>
        <taxon>Fungi</taxon>
        <taxon>Dikarya</taxon>
        <taxon>Ascomycota</taxon>
        <taxon>Pezizomycotina</taxon>
        <taxon>Sordariomycetes</taxon>
        <taxon>Hypocreomycetidae</taxon>
        <taxon>Hypocreales</taxon>
        <taxon>Clavicipitaceae</taxon>
        <taxon>Pochonia</taxon>
    </lineage>
</organism>
<dbReference type="PROSITE" id="PS50181">
    <property type="entry name" value="FBOX"/>
    <property type="match status" value="1"/>
</dbReference>
<proteinExistence type="predicted"/>
<dbReference type="InterPro" id="IPR036047">
    <property type="entry name" value="F-box-like_dom_sf"/>
</dbReference>
<dbReference type="GeneID" id="28855352"/>
<dbReference type="OrthoDB" id="4430588at2759"/>
<dbReference type="InterPro" id="IPR001810">
    <property type="entry name" value="F-box_dom"/>
</dbReference>
<accession>A0A179FQH3</accession>
<dbReference type="Proteomes" id="UP000078397">
    <property type="component" value="Unassembled WGS sequence"/>
</dbReference>
<evidence type="ECO:0000313" key="2">
    <source>
        <dbReference type="EMBL" id="OAQ67834.1"/>
    </source>
</evidence>
<dbReference type="EMBL" id="LSBJ02000003">
    <property type="protein sequence ID" value="OAQ67834.1"/>
    <property type="molecule type" value="Genomic_DNA"/>
</dbReference>
<feature type="domain" description="F-box" evidence="1">
    <location>
        <begin position="55"/>
        <end position="91"/>
    </location>
</feature>
<dbReference type="KEGG" id="pchm:VFPPC_13583"/>
<dbReference type="RefSeq" id="XP_018144684.1">
    <property type="nucleotide sequence ID" value="XM_018291358.1"/>
</dbReference>